<sequence length="459" mass="52541">MFNNGISIPVADDQPDEFGGRLRSRPRRKRRKSEFRGKSELANRTCKQLTRWWPVLVLVAAVLLLIFETSKLGWKSSTVKSELGIHDKKPNVVVSSAKKPEGNLNRLDAPRCLKLLPPEELQQLDFPLNKDSFVPIKKVIYMSESDTPYDTNSQQEMGTTRFNLFTGYQTLNQREQSFKVNETASVHCGFYSESGGFTISNEDKSYMQTCKSVVSTCAFGGGDDLYQPIGMSDASVQKVCYVAFWDEITLATQEAQGHKIDEERFIGKWRIVIARNLPFRDQRLNGKIPKMLAHRLFPHARYSIWVDSKSQFRRDPLGVLEALLWRTNSVLAISEHGARSSVYDEAKAVVKKNKATPEEVELQITQYRHDGLPEDKRFNGKKALNEASVIVREHTPVTNLFMCLWFNEVVRFTSRDQLSFPYVLWRLKVLKNINMFPVCTRKDLVNSMGHIRKAKPLGL</sequence>
<dbReference type="Proteomes" id="UP001055879">
    <property type="component" value="Linkage Group LG02"/>
</dbReference>
<name>A0ACB9EJQ9_ARCLA</name>
<keyword evidence="2" id="KW-1185">Reference proteome</keyword>
<evidence type="ECO:0000313" key="1">
    <source>
        <dbReference type="EMBL" id="KAI3759062.1"/>
    </source>
</evidence>
<reference evidence="1 2" key="2">
    <citation type="journal article" date="2022" name="Mol. Ecol. Resour.">
        <title>The genomes of chicory, endive, great burdock and yacon provide insights into Asteraceae paleo-polyploidization history and plant inulin production.</title>
        <authorList>
            <person name="Fan W."/>
            <person name="Wang S."/>
            <person name="Wang H."/>
            <person name="Wang A."/>
            <person name="Jiang F."/>
            <person name="Liu H."/>
            <person name="Zhao H."/>
            <person name="Xu D."/>
            <person name="Zhang Y."/>
        </authorList>
    </citation>
    <scope>NUCLEOTIDE SEQUENCE [LARGE SCALE GENOMIC DNA]</scope>
    <source>
        <strain evidence="2">cv. Niubang</strain>
    </source>
</reference>
<protein>
    <submittedName>
        <fullName evidence="1">Uncharacterized protein</fullName>
    </submittedName>
</protein>
<dbReference type="EMBL" id="CM042048">
    <property type="protein sequence ID" value="KAI3759062.1"/>
    <property type="molecule type" value="Genomic_DNA"/>
</dbReference>
<accession>A0ACB9EJQ9</accession>
<evidence type="ECO:0000313" key="2">
    <source>
        <dbReference type="Proteomes" id="UP001055879"/>
    </source>
</evidence>
<gene>
    <name evidence="1" type="ORF">L6452_06635</name>
</gene>
<organism evidence="1 2">
    <name type="scientific">Arctium lappa</name>
    <name type="common">Greater burdock</name>
    <name type="synonym">Lappa major</name>
    <dbReference type="NCBI Taxonomy" id="4217"/>
    <lineage>
        <taxon>Eukaryota</taxon>
        <taxon>Viridiplantae</taxon>
        <taxon>Streptophyta</taxon>
        <taxon>Embryophyta</taxon>
        <taxon>Tracheophyta</taxon>
        <taxon>Spermatophyta</taxon>
        <taxon>Magnoliopsida</taxon>
        <taxon>eudicotyledons</taxon>
        <taxon>Gunneridae</taxon>
        <taxon>Pentapetalae</taxon>
        <taxon>asterids</taxon>
        <taxon>campanulids</taxon>
        <taxon>Asterales</taxon>
        <taxon>Asteraceae</taxon>
        <taxon>Carduoideae</taxon>
        <taxon>Cardueae</taxon>
        <taxon>Arctiinae</taxon>
        <taxon>Arctium</taxon>
    </lineage>
</organism>
<reference evidence="2" key="1">
    <citation type="journal article" date="2022" name="Mol. Ecol. Resour.">
        <title>The genomes of chicory, endive, great burdock and yacon provide insights into Asteraceae palaeo-polyploidization history and plant inulin production.</title>
        <authorList>
            <person name="Fan W."/>
            <person name="Wang S."/>
            <person name="Wang H."/>
            <person name="Wang A."/>
            <person name="Jiang F."/>
            <person name="Liu H."/>
            <person name="Zhao H."/>
            <person name="Xu D."/>
            <person name="Zhang Y."/>
        </authorList>
    </citation>
    <scope>NUCLEOTIDE SEQUENCE [LARGE SCALE GENOMIC DNA]</scope>
    <source>
        <strain evidence="2">cv. Niubang</strain>
    </source>
</reference>
<comment type="caution">
    <text evidence="1">The sequence shown here is derived from an EMBL/GenBank/DDBJ whole genome shotgun (WGS) entry which is preliminary data.</text>
</comment>
<proteinExistence type="predicted"/>